<dbReference type="EMBL" id="JADPRT010000003">
    <property type="protein sequence ID" value="MBF9068232.1"/>
    <property type="molecule type" value="Genomic_DNA"/>
</dbReference>
<dbReference type="PANTHER" id="PTHR36180">
    <property type="entry name" value="DNA-BINDING PROTEIN-RELATED-RELATED"/>
    <property type="match status" value="1"/>
</dbReference>
<evidence type="ECO:0000313" key="3">
    <source>
        <dbReference type="Proteomes" id="UP000657385"/>
    </source>
</evidence>
<comment type="caution">
    <text evidence="2">The sequence shown here is derived from an EMBL/GenBank/DDBJ whole genome shotgun (WGS) entry which is preliminary data.</text>
</comment>
<reference evidence="2" key="1">
    <citation type="submission" date="2020-11" db="EMBL/GenBank/DDBJ databases">
        <title>Isolation and identification of active actinomycetes.</title>
        <authorList>
            <person name="Yu B."/>
        </authorList>
    </citation>
    <scope>NUCLEOTIDE SEQUENCE</scope>
    <source>
        <strain evidence="2">NEAU-YB345</strain>
    </source>
</reference>
<evidence type="ECO:0000313" key="2">
    <source>
        <dbReference type="EMBL" id="MBF9068232.1"/>
    </source>
</evidence>
<dbReference type="SMART" id="SM01040">
    <property type="entry name" value="Bro-N"/>
    <property type="match status" value="1"/>
</dbReference>
<evidence type="ECO:0000259" key="1">
    <source>
        <dbReference type="PROSITE" id="PS51750"/>
    </source>
</evidence>
<organism evidence="2 3">
    <name type="scientific">Streptacidiphilus fuscans</name>
    <dbReference type="NCBI Taxonomy" id="2789292"/>
    <lineage>
        <taxon>Bacteria</taxon>
        <taxon>Bacillati</taxon>
        <taxon>Actinomycetota</taxon>
        <taxon>Actinomycetes</taxon>
        <taxon>Kitasatosporales</taxon>
        <taxon>Streptomycetaceae</taxon>
        <taxon>Streptacidiphilus</taxon>
    </lineage>
</organism>
<accession>A0A931B3Y6</accession>
<dbReference type="Pfam" id="PF02498">
    <property type="entry name" value="Bro-N"/>
    <property type="match status" value="1"/>
</dbReference>
<protein>
    <submittedName>
        <fullName evidence="2">Bro-N domain-containing protein</fullName>
    </submittedName>
</protein>
<dbReference type="AlphaFoldDB" id="A0A931B3Y6"/>
<dbReference type="RefSeq" id="WP_196193381.1">
    <property type="nucleotide sequence ID" value="NZ_JADPRT010000003.1"/>
</dbReference>
<dbReference type="PANTHER" id="PTHR36180:SF2">
    <property type="entry name" value="BRO FAMILY PROTEIN"/>
    <property type="match status" value="1"/>
</dbReference>
<sequence>MDMRMMNAAFPVTGQPIRVVMIDGEPWFAVADVCKILGHGSPSKAIRVLHKSEVRRVNTRTITLTSRQGNHVSAGGNTHQRGNPELNVISESGLYRLIMRSDMPAARPFQDWVTRELLPAIRRGDADLGAQRERMAETFAEAMELGEPTVSTVLVDDQGFEIRTDGSVHCLHGPMEPVLPTPYPETGPPFGLHFSCREIERVGIRGSIAHRPCRRLHFVDIVRQLRRTADQPAAPVATVGLVLTMGSAQVRGNAEHLAELLHRLGMTGDVNGRMPD</sequence>
<dbReference type="Proteomes" id="UP000657385">
    <property type="component" value="Unassembled WGS sequence"/>
</dbReference>
<feature type="domain" description="Bro-N" evidence="1">
    <location>
        <begin position="3"/>
        <end position="125"/>
    </location>
</feature>
<dbReference type="InterPro" id="IPR003497">
    <property type="entry name" value="BRO_N_domain"/>
</dbReference>
<dbReference type="PROSITE" id="PS51750">
    <property type="entry name" value="BRO_N"/>
    <property type="match status" value="1"/>
</dbReference>
<name>A0A931B3Y6_9ACTN</name>
<keyword evidence="3" id="KW-1185">Reference proteome</keyword>
<proteinExistence type="predicted"/>
<gene>
    <name evidence="2" type="ORF">I2501_09300</name>
</gene>